<dbReference type="PRINTS" id="PR00080">
    <property type="entry name" value="SDRFAMILY"/>
</dbReference>
<dbReference type="Pfam" id="PF00106">
    <property type="entry name" value="adh_short"/>
    <property type="match status" value="1"/>
</dbReference>
<dbReference type="OrthoDB" id="191139at2759"/>
<dbReference type="STRING" id="1182541.W9Y6H4"/>
<keyword evidence="2" id="KW-0521">NADP</keyword>
<protein>
    <recommendedName>
        <fullName evidence="7">Oxidoreductase</fullName>
    </recommendedName>
</protein>
<dbReference type="InterPro" id="IPR002347">
    <property type="entry name" value="SDR_fam"/>
</dbReference>
<dbReference type="PRINTS" id="PR00081">
    <property type="entry name" value="GDHRDH"/>
</dbReference>
<dbReference type="HOGENOM" id="CLU_010194_44_6_1"/>
<dbReference type="GeneID" id="19159938"/>
<dbReference type="Gene3D" id="3.40.50.720">
    <property type="entry name" value="NAD(P)-binding Rossmann-like Domain"/>
    <property type="match status" value="1"/>
</dbReference>
<gene>
    <name evidence="5" type="ORF">A1O1_05061</name>
</gene>
<dbReference type="PANTHER" id="PTHR24320:SF282">
    <property type="entry name" value="WW DOMAIN-CONTAINING OXIDOREDUCTASE"/>
    <property type="match status" value="1"/>
</dbReference>
<dbReference type="SUPFAM" id="SSF51735">
    <property type="entry name" value="NAD(P)-binding Rossmann-fold domains"/>
    <property type="match status" value="1"/>
</dbReference>
<name>W9Y6H4_9EURO</name>
<organism evidence="5 6">
    <name type="scientific">Capronia coronata CBS 617.96</name>
    <dbReference type="NCBI Taxonomy" id="1182541"/>
    <lineage>
        <taxon>Eukaryota</taxon>
        <taxon>Fungi</taxon>
        <taxon>Dikarya</taxon>
        <taxon>Ascomycota</taxon>
        <taxon>Pezizomycotina</taxon>
        <taxon>Eurotiomycetes</taxon>
        <taxon>Chaetothyriomycetidae</taxon>
        <taxon>Chaetothyriales</taxon>
        <taxon>Herpotrichiellaceae</taxon>
        <taxon>Capronia</taxon>
    </lineage>
</organism>
<reference evidence="5 6" key="1">
    <citation type="submission" date="2013-03" db="EMBL/GenBank/DDBJ databases">
        <title>The Genome Sequence of Capronia coronata CBS 617.96.</title>
        <authorList>
            <consortium name="The Broad Institute Genomics Platform"/>
            <person name="Cuomo C."/>
            <person name="de Hoog S."/>
            <person name="Gorbushina A."/>
            <person name="Walker B."/>
            <person name="Young S.K."/>
            <person name="Zeng Q."/>
            <person name="Gargeya S."/>
            <person name="Fitzgerald M."/>
            <person name="Haas B."/>
            <person name="Abouelleil A."/>
            <person name="Allen A.W."/>
            <person name="Alvarado L."/>
            <person name="Arachchi H.M."/>
            <person name="Berlin A.M."/>
            <person name="Chapman S.B."/>
            <person name="Gainer-Dewar J."/>
            <person name="Goldberg J."/>
            <person name="Griggs A."/>
            <person name="Gujja S."/>
            <person name="Hansen M."/>
            <person name="Howarth C."/>
            <person name="Imamovic A."/>
            <person name="Ireland A."/>
            <person name="Larimer J."/>
            <person name="McCowan C."/>
            <person name="Murphy C."/>
            <person name="Pearson M."/>
            <person name="Poon T.W."/>
            <person name="Priest M."/>
            <person name="Roberts A."/>
            <person name="Saif S."/>
            <person name="Shea T."/>
            <person name="Sisk P."/>
            <person name="Sykes S."/>
            <person name="Wortman J."/>
            <person name="Nusbaum C."/>
            <person name="Birren B."/>
        </authorList>
    </citation>
    <scope>NUCLEOTIDE SEQUENCE [LARGE SCALE GENOMIC DNA]</scope>
    <source>
        <strain evidence="5 6">CBS 617.96</strain>
    </source>
</reference>
<dbReference type="eggNOG" id="KOG1208">
    <property type="taxonomic scope" value="Eukaryota"/>
</dbReference>
<evidence type="ECO:0000313" key="5">
    <source>
        <dbReference type="EMBL" id="EXJ88133.1"/>
    </source>
</evidence>
<comment type="similarity">
    <text evidence="1 4">Belongs to the short-chain dehydrogenases/reductases (SDR) family.</text>
</comment>
<evidence type="ECO:0000256" key="1">
    <source>
        <dbReference type="ARBA" id="ARBA00006484"/>
    </source>
</evidence>
<dbReference type="Proteomes" id="UP000019484">
    <property type="component" value="Unassembled WGS sequence"/>
</dbReference>
<evidence type="ECO:0000313" key="6">
    <source>
        <dbReference type="Proteomes" id="UP000019484"/>
    </source>
</evidence>
<evidence type="ECO:0000256" key="4">
    <source>
        <dbReference type="RuleBase" id="RU000363"/>
    </source>
</evidence>
<proteinExistence type="inferred from homology"/>
<evidence type="ECO:0008006" key="7">
    <source>
        <dbReference type="Google" id="ProtNLM"/>
    </source>
</evidence>
<dbReference type="PANTHER" id="PTHR24320">
    <property type="entry name" value="RETINOL DEHYDROGENASE"/>
    <property type="match status" value="1"/>
</dbReference>
<evidence type="ECO:0000256" key="2">
    <source>
        <dbReference type="ARBA" id="ARBA00022857"/>
    </source>
</evidence>
<comment type="caution">
    <text evidence="5">The sequence shown here is derived from an EMBL/GenBank/DDBJ whole genome shotgun (WGS) entry which is preliminary data.</text>
</comment>
<dbReference type="InterPro" id="IPR036291">
    <property type="entry name" value="NAD(P)-bd_dom_sf"/>
</dbReference>
<dbReference type="RefSeq" id="XP_007724139.1">
    <property type="nucleotide sequence ID" value="XM_007725949.1"/>
</dbReference>
<keyword evidence="3" id="KW-0560">Oxidoreductase</keyword>
<accession>W9Y6H4</accession>
<dbReference type="GO" id="GO:0016491">
    <property type="term" value="F:oxidoreductase activity"/>
    <property type="evidence" value="ECO:0007669"/>
    <property type="project" value="UniProtKB-KW"/>
</dbReference>
<dbReference type="AlphaFoldDB" id="W9Y6H4"/>
<dbReference type="EMBL" id="AMWN01000004">
    <property type="protein sequence ID" value="EXJ88133.1"/>
    <property type="molecule type" value="Genomic_DNA"/>
</dbReference>
<keyword evidence="6" id="KW-1185">Reference proteome</keyword>
<evidence type="ECO:0000256" key="3">
    <source>
        <dbReference type="ARBA" id="ARBA00023002"/>
    </source>
</evidence>
<sequence length="316" mass="35250">MGSFFNPVDDKYHYDPDRHIPDLSGKVIIVTGGNNGIGKATVMQLAKHNPNRIYLTARSRAKYVDAMVSVREAAPNARVEFLELDLASFASIKKAADHVIESNDRLDILVNNAGIMGLPPALTQDGYEVHFGTNHMGHALLTKLLLPLLLKSAEHSDVRIVNVSSEGHKLAPTGTFLPDKVTTPMSEFHSYVAYGQSKIANILHARELAKRYPQILSTSVHPGRVATPILDQMFTKRSFTAYLQKFYDAIAGMLTPEMGAFTSLWCSTWKKEDVQNGGYYTPIGKLSPGDKRSQDMEVSQKLWEWQEDEFRKHGYA</sequence>